<keyword evidence="3" id="KW-0804">Transcription</keyword>
<reference evidence="6 7" key="1">
    <citation type="submission" date="2020-10" db="EMBL/GenBank/DDBJ databases">
        <title>Sequencing the genomes of 1000 actinobacteria strains.</title>
        <authorList>
            <person name="Klenk H.-P."/>
        </authorList>
    </citation>
    <scope>NUCLEOTIDE SEQUENCE [LARGE SCALE GENOMIC DNA]</scope>
    <source>
        <strain evidence="6 7">DSM 41803</strain>
    </source>
</reference>
<dbReference type="PANTHER" id="PTHR38445">
    <property type="entry name" value="HTH-TYPE TRANSCRIPTIONAL REPRESSOR YTRA"/>
    <property type="match status" value="1"/>
</dbReference>
<evidence type="ECO:0000256" key="4">
    <source>
        <dbReference type="SAM" id="MobiDB-lite"/>
    </source>
</evidence>
<evidence type="ECO:0000256" key="3">
    <source>
        <dbReference type="ARBA" id="ARBA00023163"/>
    </source>
</evidence>
<keyword evidence="2" id="KW-0238">DNA-binding</keyword>
<feature type="compositionally biased region" description="Basic and acidic residues" evidence="4">
    <location>
        <begin position="122"/>
        <end position="158"/>
    </location>
</feature>
<dbReference type="InterPro" id="IPR036390">
    <property type="entry name" value="WH_DNA-bd_sf"/>
</dbReference>
<dbReference type="GO" id="GO:0003700">
    <property type="term" value="F:DNA-binding transcription factor activity"/>
    <property type="evidence" value="ECO:0007669"/>
    <property type="project" value="InterPro"/>
</dbReference>
<organism evidence="6 7">
    <name type="scientific">Streptomyces stelliscabiei</name>
    <dbReference type="NCBI Taxonomy" id="146820"/>
    <lineage>
        <taxon>Bacteria</taxon>
        <taxon>Bacillati</taxon>
        <taxon>Actinomycetota</taxon>
        <taxon>Actinomycetes</taxon>
        <taxon>Kitasatosporales</taxon>
        <taxon>Streptomycetaceae</taxon>
        <taxon>Streptomyces</taxon>
    </lineage>
</organism>
<evidence type="ECO:0000256" key="2">
    <source>
        <dbReference type="ARBA" id="ARBA00023125"/>
    </source>
</evidence>
<feature type="region of interest" description="Disordered" evidence="4">
    <location>
        <begin position="120"/>
        <end position="158"/>
    </location>
</feature>
<gene>
    <name evidence="6" type="ORF">H4687_004432</name>
</gene>
<proteinExistence type="predicted"/>
<dbReference type="PANTHER" id="PTHR38445:SF7">
    <property type="entry name" value="GNTR-FAMILY TRANSCRIPTIONAL REGULATOR"/>
    <property type="match status" value="1"/>
</dbReference>
<dbReference type="SMART" id="SM00345">
    <property type="entry name" value="HTH_GNTR"/>
    <property type="match status" value="1"/>
</dbReference>
<protein>
    <submittedName>
        <fullName evidence="6">GntR family transcriptional regulator</fullName>
    </submittedName>
</protein>
<keyword evidence="7" id="KW-1185">Reference proteome</keyword>
<feature type="domain" description="HTH gntR-type" evidence="5">
    <location>
        <begin position="12"/>
        <end position="80"/>
    </location>
</feature>
<evidence type="ECO:0000313" key="6">
    <source>
        <dbReference type="EMBL" id="MBE1598303.1"/>
    </source>
</evidence>
<name>A0A8I0P2M3_9ACTN</name>
<dbReference type="CDD" id="cd07377">
    <property type="entry name" value="WHTH_GntR"/>
    <property type="match status" value="1"/>
</dbReference>
<dbReference type="SUPFAM" id="SSF46785">
    <property type="entry name" value="Winged helix' DNA-binding domain"/>
    <property type="match status" value="1"/>
</dbReference>
<sequence>MVEYRIDRRSGVATYVQIVQQTKQALRLGLLEPGDKLPTAREVVEATAINPNTVLKAYRELEREGLVEARRGLGTFVRKSLGSAPADSPLRAELDAWAVRAREAGLERDDVAAHFTSVLDEQFTKDRQDEQDRQDRQDGRNRHDQRDRRDQKDQGDDV</sequence>
<evidence type="ECO:0000256" key="1">
    <source>
        <dbReference type="ARBA" id="ARBA00023015"/>
    </source>
</evidence>
<evidence type="ECO:0000313" key="7">
    <source>
        <dbReference type="Proteomes" id="UP000629287"/>
    </source>
</evidence>
<accession>A0A8I0P2M3</accession>
<dbReference type="PROSITE" id="PS50949">
    <property type="entry name" value="HTH_GNTR"/>
    <property type="match status" value="1"/>
</dbReference>
<dbReference type="GO" id="GO:0003677">
    <property type="term" value="F:DNA binding"/>
    <property type="evidence" value="ECO:0007669"/>
    <property type="project" value="UniProtKB-KW"/>
</dbReference>
<dbReference type="AlphaFoldDB" id="A0A8I0P2M3"/>
<dbReference type="Proteomes" id="UP000629287">
    <property type="component" value="Unassembled WGS sequence"/>
</dbReference>
<dbReference type="InterPro" id="IPR000524">
    <property type="entry name" value="Tscrpt_reg_HTH_GntR"/>
</dbReference>
<keyword evidence="1" id="KW-0805">Transcription regulation</keyword>
<dbReference type="EMBL" id="JADBGF010000001">
    <property type="protein sequence ID" value="MBE1598303.1"/>
    <property type="molecule type" value="Genomic_DNA"/>
</dbReference>
<dbReference type="OrthoDB" id="4307011at2"/>
<comment type="caution">
    <text evidence="6">The sequence shown here is derived from an EMBL/GenBank/DDBJ whole genome shotgun (WGS) entry which is preliminary data.</text>
</comment>
<dbReference type="Gene3D" id="1.10.10.10">
    <property type="entry name" value="Winged helix-like DNA-binding domain superfamily/Winged helix DNA-binding domain"/>
    <property type="match status" value="1"/>
</dbReference>
<dbReference type="InterPro" id="IPR036388">
    <property type="entry name" value="WH-like_DNA-bd_sf"/>
</dbReference>
<evidence type="ECO:0000259" key="5">
    <source>
        <dbReference type="PROSITE" id="PS50949"/>
    </source>
</evidence>
<dbReference type="Pfam" id="PF00392">
    <property type="entry name" value="GntR"/>
    <property type="match status" value="1"/>
</dbReference>